<gene>
    <name evidence="1" type="ORF">SCALOS_LOCUS11479</name>
</gene>
<keyword evidence="2" id="KW-1185">Reference proteome</keyword>
<evidence type="ECO:0000313" key="2">
    <source>
        <dbReference type="Proteomes" id="UP000789860"/>
    </source>
</evidence>
<dbReference type="EMBL" id="CAJVPM010050547">
    <property type="protein sequence ID" value="CAG8727345.1"/>
    <property type="molecule type" value="Genomic_DNA"/>
</dbReference>
<protein>
    <submittedName>
        <fullName evidence="1">10370_t:CDS:1</fullName>
    </submittedName>
</protein>
<accession>A0ACA9Q2D1</accession>
<dbReference type="Proteomes" id="UP000789860">
    <property type="component" value="Unassembled WGS sequence"/>
</dbReference>
<evidence type="ECO:0000313" key="1">
    <source>
        <dbReference type="EMBL" id="CAG8727345.1"/>
    </source>
</evidence>
<name>A0ACA9Q2D1_9GLOM</name>
<proteinExistence type="predicted"/>
<reference evidence="1" key="1">
    <citation type="submission" date="2021-06" db="EMBL/GenBank/DDBJ databases">
        <authorList>
            <person name="Kallberg Y."/>
            <person name="Tangrot J."/>
            <person name="Rosling A."/>
        </authorList>
    </citation>
    <scope>NUCLEOTIDE SEQUENCE</scope>
    <source>
        <strain evidence="1">AU212A</strain>
    </source>
</reference>
<organism evidence="1 2">
    <name type="scientific">Scutellospora calospora</name>
    <dbReference type="NCBI Taxonomy" id="85575"/>
    <lineage>
        <taxon>Eukaryota</taxon>
        <taxon>Fungi</taxon>
        <taxon>Fungi incertae sedis</taxon>
        <taxon>Mucoromycota</taxon>
        <taxon>Glomeromycotina</taxon>
        <taxon>Glomeromycetes</taxon>
        <taxon>Diversisporales</taxon>
        <taxon>Gigasporaceae</taxon>
        <taxon>Scutellospora</taxon>
    </lineage>
</organism>
<comment type="caution">
    <text evidence="1">The sequence shown here is derived from an EMBL/GenBank/DDBJ whole genome shotgun (WGS) entry which is preliminary data.</text>
</comment>
<sequence length="101" mass="11080">MFSNGSFDLNTSEKDVTSNINNSESITSNLNNSEPITSNLNNSESITKLSEHFENPEDSTTELICISNNIVEDPVTSPTTDCETLGTENSSSIKSKRTPYR</sequence>
<feature type="non-terminal residue" evidence="1">
    <location>
        <position position="101"/>
    </location>
</feature>